<feature type="transmembrane region" description="Helical" evidence="6">
    <location>
        <begin position="36"/>
        <end position="61"/>
    </location>
</feature>
<comment type="subcellular location">
    <subcellularLocation>
        <location evidence="1">Cell membrane</location>
        <topology evidence="1">Multi-pass membrane protein</topology>
    </subcellularLocation>
</comment>
<feature type="transmembrane region" description="Helical" evidence="6">
    <location>
        <begin position="102"/>
        <end position="121"/>
    </location>
</feature>
<evidence type="ECO:0000313" key="8">
    <source>
        <dbReference type="Proteomes" id="UP000014115"/>
    </source>
</evidence>
<organism evidence="7 8">
    <name type="scientific">Idiomarina xiamenensis 10-D-4</name>
    <dbReference type="NCBI Taxonomy" id="740709"/>
    <lineage>
        <taxon>Bacteria</taxon>
        <taxon>Pseudomonadati</taxon>
        <taxon>Pseudomonadota</taxon>
        <taxon>Gammaproteobacteria</taxon>
        <taxon>Alteromonadales</taxon>
        <taxon>Idiomarinaceae</taxon>
        <taxon>Idiomarina</taxon>
    </lineage>
</organism>
<feature type="transmembrane region" description="Helical" evidence="6">
    <location>
        <begin position="73"/>
        <end position="96"/>
    </location>
</feature>
<dbReference type="AlphaFoldDB" id="K2KLD9"/>
<dbReference type="Pfam" id="PF03899">
    <property type="entry name" value="ATP-synt_I"/>
    <property type="match status" value="1"/>
</dbReference>
<evidence type="ECO:0000256" key="3">
    <source>
        <dbReference type="ARBA" id="ARBA00022692"/>
    </source>
</evidence>
<evidence type="ECO:0000256" key="5">
    <source>
        <dbReference type="ARBA" id="ARBA00023136"/>
    </source>
</evidence>
<keyword evidence="3 6" id="KW-0812">Transmembrane</keyword>
<dbReference type="PATRIC" id="fig|740709.3.peg.1615"/>
<proteinExistence type="predicted"/>
<gene>
    <name evidence="7" type="ORF">A10D4_07972</name>
</gene>
<keyword evidence="4 6" id="KW-1133">Transmembrane helix</keyword>
<evidence type="ECO:0000256" key="4">
    <source>
        <dbReference type="ARBA" id="ARBA00022989"/>
    </source>
</evidence>
<feature type="transmembrane region" description="Helical" evidence="6">
    <location>
        <begin position="12"/>
        <end position="30"/>
    </location>
</feature>
<keyword evidence="5 6" id="KW-0472">Membrane</keyword>
<accession>K2KLD9</accession>
<sequence>MNVTGKQLARRLLRVQILATLLTALLFLVVKDSFSALAAIVGGLISVVPNMVFAAFAFAYAGARSSQQVVRSFFAGEGLKIILTAGLFAAVLSLLALPLAPLFSGFVAALAMQWLAPILLLKST</sequence>
<comment type="caution">
    <text evidence="7">The sequence shown here is derived from an EMBL/GenBank/DDBJ whole genome shotgun (WGS) entry which is preliminary data.</text>
</comment>
<dbReference type="GO" id="GO:0005886">
    <property type="term" value="C:plasma membrane"/>
    <property type="evidence" value="ECO:0007669"/>
    <property type="project" value="UniProtKB-SubCell"/>
</dbReference>
<dbReference type="STRING" id="740709.A10D4_07972"/>
<dbReference type="Proteomes" id="UP000014115">
    <property type="component" value="Unassembled WGS sequence"/>
</dbReference>
<reference evidence="7 8" key="1">
    <citation type="journal article" date="2012" name="J. Bacteriol.">
        <title>Genome Sequence of Idiomarina xiamenensis Type Strain 10-D-4.</title>
        <authorList>
            <person name="Lai Q."/>
            <person name="Wang L."/>
            <person name="Wang W."/>
            <person name="Shao Z."/>
        </authorList>
    </citation>
    <scope>NUCLEOTIDE SEQUENCE [LARGE SCALE GENOMIC DNA]</scope>
    <source>
        <strain evidence="7 8">10-D-4</strain>
    </source>
</reference>
<dbReference type="eggNOG" id="COG3312">
    <property type="taxonomic scope" value="Bacteria"/>
</dbReference>
<keyword evidence="8" id="KW-1185">Reference proteome</keyword>
<evidence type="ECO:0000256" key="1">
    <source>
        <dbReference type="ARBA" id="ARBA00004651"/>
    </source>
</evidence>
<dbReference type="EMBL" id="AMRG01000009">
    <property type="protein sequence ID" value="EKE83344.1"/>
    <property type="molecule type" value="Genomic_DNA"/>
</dbReference>
<evidence type="ECO:0000313" key="7">
    <source>
        <dbReference type="EMBL" id="EKE83344.1"/>
    </source>
</evidence>
<keyword evidence="2" id="KW-1003">Cell membrane</keyword>
<evidence type="ECO:0000256" key="6">
    <source>
        <dbReference type="SAM" id="Phobius"/>
    </source>
</evidence>
<evidence type="ECO:0000256" key="2">
    <source>
        <dbReference type="ARBA" id="ARBA00022475"/>
    </source>
</evidence>
<dbReference type="InterPro" id="IPR005598">
    <property type="entry name" value="ATP_synth_I"/>
</dbReference>
<protein>
    <submittedName>
        <fullName evidence="7">ATP synthase F0F1 subunit I</fullName>
    </submittedName>
</protein>
<name>K2KLD9_9GAMM</name>